<sequence>MNILITGSNRGIGLGLVRAYISKGAYVIATCRTLENVEELETLRNSHGDQLKILQLDVTKQKQLVSLDEELGDLSIDILYLNAGI</sequence>
<dbReference type="InterPro" id="IPR052184">
    <property type="entry name" value="SDR_enzymes"/>
</dbReference>
<evidence type="ECO:0000313" key="1">
    <source>
        <dbReference type="EMBL" id="SVD83479.1"/>
    </source>
</evidence>
<dbReference type="AlphaFoldDB" id="A0A382YKH8"/>
<name>A0A382YKH8_9ZZZZ</name>
<dbReference type="GO" id="GO:0016616">
    <property type="term" value="F:oxidoreductase activity, acting on the CH-OH group of donors, NAD or NADP as acceptor"/>
    <property type="evidence" value="ECO:0007669"/>
    <property type="project" value="TreeGrafter"/>
</dbReference>
<dbReference type="EMBL" id="UINC01176381">
    <property type="protein sequence ID" value="SVD83479.1"/>
    <property type="molecule type" value="Genomic_DNA"/>
</dbReference>
<dbReference type="InterPro" id="IPR002347">
    <property type="entry name" value="SDR_fam"/>
</dbReference>
<dbReference type="Gene3D" id="3.40.50.720">
    <property type="entry name" value="NAD(P)-binding Rossmann-like Domain"/>
    <property type="match status" value="1"/>
</dbReference>
<feature type="non-terminal residue" evidence="1">
    <location>
        <position position="85"/>
    </location>
</feature>
<dbReference type="PANTHER" id="PTHR45458">
    <property type="entry name" value="SHORT-CHAIN DEHYDROGENASE/REDUCTASE SDR"/>
    <property type="match status" value="1"/>
</dbReference>
<dbReference type="Pfam" id="PF00106">
    <property type="entry name" value="adh_short"/>
    <property type="match status" value="1"/>
</dbReference>
<dbReference type="PANTHER" id="PTHR45458:SF1">
    <property type="entry name" value="SHORT CHAIN DEHYDROGENASE"/>
    <property type="match status" value="1"/>
</dbReference>
<reference evidence="1" key="1">
    <citation type="submission" date="2018-05" db="EMBL/GenBank/DDBJ databases">
        <authorList>
            <person name="Lanie J.A."/>
            <person name="Ng W.-L."/>
            <person name="Kazmierczak K.M."/>
            <person name="Andrzejewski T.M."/>
            <person name="Davidsen T.M."/>
            <person name="Wayne K.J."/>
            <person name="Tettelin H."/>
            <person name="Glass J.I."/>
            <person name="Rusch D."/>
            <person name="Podicherti R."/>
            <person name="Tsui H.-C.T."/>
            <person name="Winkler M.E."/>
        </authorList>
    </citation>
    <scope>NUCLEOTIDE SEQUENCE</scope>
</reference>
<organism evidence="1">
    <name type="scientific">marine metagenome</name>
    <dbReference type="NCBI Taxonomy" id="408172"/>
    <lineage>
        <taxon>unclassified sequences</taxon>
        <taxon>metagenomes</taxon>
        <taxon>ecological metagenomes</taxon>
    </lineage>
</organism>
<proteinExistence type="predicted"/>
<dbReference type="InterPro" id="IPR036291">
    <property type="entry name" value="NAD(P)-bd_dom_sf"/>
</dbReference>
<evidence type="ECO:0008006" key="2">
    <source>
        <dbReference type="Google" id="ProtNLM"/>
    </source>
</evidence>
<gene>
    <name evidence="1" type="ORF">METZ01_LOCUS436333</name>
</gene>
<dbReference type="PRINTS" id="PR00081">
    <property type="entry name" value="GDHRDH"/>
</dbReference>
<dbReference type="SUPFAM" id="SSF51735">
    <property type="entry name" value="NAD(P)-binding Rossmann-fold domains"/>
    <property type="match status" value="1"/>
</dbReference>
<accession>A0A382YKH8</accession>
<protein>
    <recommendedName>
        <fullName evidence="2">Short-chain dehydrogenase/reductase SDR</fullName>
    </recommendedName>
</protein>